<reference evidence="2" key="1">
    <citation type="journal article" date="2023" name="G3 (Bethesda)">
        <title>Genome assembly and association tests identify interacting loci associated with vigor, precocity, and sex in interspecific pistachio rootstocks.</title>
        <authorList>
            <person name="Palmer W."/>
            <person name="Jacygrad E."/>
            <person name="Sagayaradj S."/>
            <person name="Cavanaugh K."/>
            <person name="Han R."/>
            <person name="Bertier L."/>
            <person name="Beede B."/>
            <person name="Kafkas S."/>
            <person name="Golino D."/>
            <person name="Preece J."/>
            <person name="Michelmore R."/>
        </authorList>
    </citation>
    <scope>NUCLEOTIDE SEQUENCE [LARGE SCALE GENOMIC DNA]</scope>
</reference>
<accession>A0ACC0YWC7</accession>
<evidence type="ECO:0000313" key="2">
    <source>
        <dbReference type="Proteomes" id="UP001163603"/>
    </source>
</evidence>
<protein>
    <submittedName>
        <fullName evidence="1">Uncharacterized protein</fullName>
    </submittedName>
</protein>
<evidence type="ECO:0000313" key="1">
    <source>
        <dbReference type="EMBL" id="KAJ0042048.1"/>
    </source>
</evidence>
<proteinExistence type="predicted"/>
<gene>
    <name evidence="1" type="ORF">Pint_18376</name>
</gene>
<dbReference type="EMBL" id="CM047739">
    <property type="protein sequence ID" value="KAJ0042048.1"/>
    <property type="molecule type" value="Genomic_DNA"/>
</dbReference>
<dbReference type="Proteomes" id="UP001163603">
    <property type="component" value="Chromosome 4"/>
</dbReference>
<keyword evidence="2" id="KW-1185">Reference proteome</keyword>
<name>A0ACC0YWC7_9ROSI</name>
<organism evidence="1 2">
    <name type="scientific">Pistacia integerrima</name>
    <dbReference type="NCBI Taxonomy" id="434235"/>
    <lineage>
        <taxon>Eukaryota</taxon>
        <taxon>Viridiplantae</taxon>
        <taxon>Streptophyta</taxon>
        <taxon>Embryophyta</taxon>
        <taxon>Tracheophyta</taxon>
        <taxon>Spermatophyta</taxon>
        <taxon>Magnoliopsida</taxon>
        <taxon>eudicotyledons</taxon>
        <taxon>Gunneridae</taxon>
        <taxon>Pentapetalae</taxon>
        <taxon>rosids</taxon>
        <taxon>malvids</taxon>
        <taxon>Sapindales</taxon>
        <taxon>Anacardiaceae</taxon>
        <taxon>Pistacia</taxon>
    </lineage>
</organism>
<comment type="caution">
    <text evidence="1">The sequence shown here is derived from an EMBL/GenBank/DDBJ whole genome shotgun (WGS) entry which is preliminary data.</text>
</comment>
<sequence>MALFIYFILPETKNIPIEEMQQMWTKHRFMCSYLCKN</sequence>